<sequence length="255" mass="27522">MDQNSSTPASVEVTTTPSPSASDTPSRVRGDHHMGSYHPKERADALSHCSETHGEGGAERFSAGQAYNVLPSSPLQLVEEEFPLSRKCEQASNLVSKCPGGFFTFKKTQEEAVQSFNKALAGGYVVIIPDSTFEVGTYQTCIRYYAVPPGPLTAVPEGLPSGPWYTVTVGRYIGVFKSLQEAHWATVYCSGSLMKRAASQRQAIGQFNAALRNDTVSIVVGLSDLSTHPSDSQVLSITTKLVKMLKKIAIMCLLE</sequence>
<keyword evidence="4" id="KW-1185">Reference proteome</keyword>
<evidence type="ECO:0000256" key="1">
    <source>
        <dbReference type="SAM" id="MobiDB-lite"/>
    </source>
</evidence>
<evidence type="ECO:0000313" key="2">
    <source>
        <dbReference type="EMBL" id="SJL08500.1"/>
    </source>
</evidence>
<accession>A0A284RIB3</accession>
<evidence type="ECO:0000313" key="3">
    <source>
        <dbReference type="EMBL" id="SJL08530.1"/>
    </source>
</evidence>
<reference evidence="2" key="2">
    <citation type="submission" date="2017-01" db="EMBL/GenBank/DDBJ databases">
        <authorList>
            <person name="Mah S.A."/>
            <person name="Swanson W.J."/>
            <person name="Moy G.W."/>
            <person name="Vacquier V.D."/>
        </authorList>
    </citation>
    <scope>NUCLEOTIDE SEQUENCE [LARGE SCALE GENOMIC DNA]</scope>
    <source>
        <strain evidence="2">C18/9</strain>
    </source>
</reference>
<evidence type="ECO:0000313" key="4">
    <source>
        <dbReference type="Proteomes" id="UP000219338"/>
    </source>
</evidence>
<gene>
    <name evidence="2" type="ORF">ARMOST_11864</name>
    <name evidence="3" type="ORF">ARMOST_11894</name>
</gene>
<dbReference type="EMBL" id="FUEG01000009">
    <property type="protein sequence ID" value="SJL08530.1"/>
    <property type="molecule type" value="Genomic_DNA"/>
</dbReference>
<protein>
    <submittedName>
        <fullName evidence="2">Uncharacterized protein</fullName>
    </submittedName>
</protein>
<feature type="region of interest" description="Disordered" evidence="1">
    <location>
        <begin position="1"/>
        <end position="58"/>
    </location>
</feature>
<dbReference type="EMBL" id="FUEG01000009">
    <property type="protein sequence ID" value="SJL08500.1"/>
    <property type="molecule type" value="Genomic_DNA"/>
</dbReference>
<proteinExistence type="predicted"/>
<feature type="compositionally biased region" description="Polar residues" evidence="1">
    <location>
        <begin position="1"/>
        <end position="13"/>
    </location>
</feature>
<dbReference type="AlphaFoldDB" id="A0A284RIB3"/>
<dbReference type="OrthoDB" id="3270804at2759"/>
<feature type="compositionally biased region" description="Low complexity" evidence="1">
    <location>
        <begin position="14"/>
        <end position="25"/>
    </location>
</feature>
<organism evidence="2 4">
    <name type="scientific">Armillaria ostoyae</name>
    <name type="common">Armillaria root rot fungus</name>
    <dbReference type="NCBI Taxonomy" id="47428"/>
    <lineage>
        <taxon>Eukaryota</taxon>
        <taxon>Fungi</taxon>
        <taxon>Dikarya</taxon>
        <taxon>Basidiomycota</taxon>
        <taxon>Agaricomycotina</taxon>
        <taxon>Agaricomycetes</taxon>
        <taxon>Agaricomycetidae</taxon>
        <taxon>Agaricales</taxon>
        <taxon>Marasmiineae</taxon>
        <taxon>Physalacriaceae</taxon>
        <taxon>Armillaria</taxon>
    </lineage>
</organism>
<reference evidence="4" key="1">
    <citation type="journal article" date="2017" name="Nat. Ecol. Evol.">
        <title>Genome expansion and lineage-specific genetic innovations in the forest pathogenic fungi Armillaria.</title>
        <authorList>
            <person name="Sipos G."/>
            <person name="Prasanna A.N."/>
            <person name="Walter M.C."/>
            <person name="O'Connor E."/>
            <person name="Balint B."/>
            <person name="Krizsan K."/>
            <person name="Kiss B."/>
            <person name="Hess J."/>
            <person name="Varga T."/>
            <person name="Slot J."/>
            <person name="Riley R."/>
            <person name="Boka B."/>
            <person name="Rigling D."/>
            <person name="Barry K."/>
            <person name="Lee J."/>
            <person name="Mihaltcheva S."/>
            <person name="LaButti K."/>
            <person name="Lipzen A."/>
            <person name="Waldron R."/>
            <person name="Moloney N.M."/>
            <person name="Sperisen C."/>
            <person name="Kredics L."/>
            <person name="Vagvoelgyi C."/>
            <person name="Patrignani A."/>
            <person name="Fitzpatrick D."/>
            <person name="Nagy I."/>
            <person name="Doyle S."/>
            <person name="Anderson J.B."/>
            <person name="Grigoriev I.V."/>
            <person name="Gueldener U."/>
            <person name="Muensterkoetter M."/>
            <person name="Nagy L.G."/>
        </authorList>
    </citation>
    <scope>NUCLEOTIDE SEQUENCE [LARGE SCALE GENOMIC DNA]</scope>
    <source>
        <strain evidence="4">C18/9</strain>
    </source>
</reference>
<dbReference type="Proteomes" id="UP000219338">
    <property type="component" value="Unassembled WGS sequence"/>
</dbReference>
<name>A0A284RIB3_ARMOS</name>
<feature type="compositionally biased region" description="Basic and acidic residues" evidence="1">
    <location>
        <begin position="26"/>
        <end position="58"/>
    </location>
</feature>